<dbReference type="KEGG" id="xap:XA3_02160"/>
<evidence type="ECO:0000313" key="2">
    <source>
        <dbReference type="EMBL" id="BDR57775.1"/>
    </source>
</evidence>
<name>A0AAU9D8I3_9LACO</name>
<protein>
    <recommendedName>
        <fullName evidence="1">Schlafen AlbA-2 domain-containing protein</fullName>
    </recommendedName>
</protein>
<accession>A0AAU9D8I3</accession>
<reference evidence="2 3" key="1">
    <citation type="journal article" date="2023" name="Microbiol. Spectr.">
        <title>Symbiosis of Carpenter Bees with Uncharacterized Lactic Acid Bacteria Showing NAD Auxotrophy.</title>
        <authorList>
            <person name="Kawasaki S."/>
            <person name="Ozawa K."/>
            <person name="Mori T."/>
            <person name="Yamamoto A."/>
            <person name="Ito M."/>
            <person name="Ohkuma M."/>
            <person name="Sakamoto M."/>
            <person name="Matsutani M."/>
        </authorList>
    </citation>
    <scope>NUCLEOTIDE SEQUENCE [LARGE SCALE GENOMIC DNA]</scope>
    <source>
        <strain evidence="2 3">XA3</strain>
    </source>
</reference>
<evidence type="ECO:0000313" key="3">
    <source>
        <dbReference type="Proteomes" id="UP001321861"/>
    </source>
</evidence>
<dbReference type="Gene3D" id="3.30.950.30">
    <property type="entry name" value="Schlafen, AAA domain"/>
    <property type="match status" value="1"/>
</dbReference>
<sequence>MDTMELRRWVDLKEDDHHDFKQVWHSKEKNYELVKDIFSFVNTTHHDDCFLIFGVSDNQEVIGIENDENRRNQADLIDMINKLPISGDHKPKIRIETLKYAEHEIDVLRIINTNAVPIYLNQKWPKKGSKNYLTPGQIFMREGDRNVSIDGTAEYPKVEKLWQKHFRFDVPILERYSYVLQDVENWSYYENKEGYGFLYNLNPDFNMNLVRDDENRADIKPFSLNYIDCTISWSMLKVNYRQITIKELSVVWLDGGRVISVSPEVSQMKFSNDDSFYYYFIAGTMKGLIQKLFEFYNYSNKSLGAAPLAEFYESVVFFESESEMKNIEHIVSKNWDSISKEIEPTKEELKIIPDAVINNCRNQSLKPPKEVFAILLRQQKLAKEIKKILPIYRLKKDNK</sequence>
<dbReference type="AlphaFoldDB" id="A0AAU9D8I3"/>
<evidence type="ECO:0000259" key="1">
    <source>
        <dbReference type="Pfam" id="PF04326"/>
    </source>
</evidence>
<dbReference type="InterPro" id="IPR038461">
    <property type="entry name" value="Schlafen_AlbA_2_dom_sf"/>
</dbReference>
<dbReference type="EMBL" id="AP026802">
    <property type="protein sequence ID" value="BDR57775.1"/>
    <property type="molecule type" value="Genomic_DNA"/>
</dbReference>
<dbReference type="InterPro" id="IPR007421">
    <property type="entry name" value="Schlafen_AlbA_2_dom"/>
</dbReference>
<dbReference type="Pfam" id="PF04326">
    <property type="entry name" value="SLFN_AlbA_2"/>
    <property type="match status" value="1"/>
</dbReference>
<keyword evidence="3" id="KW-1185">Reference proteome</keyword>
<organism evidence="2 3">
    <name type="scientific">Xylocopilactobacillus apicola</name>
    <dbReference type="NCBI Taxonomy" id="2932184"/>
    <lineage>
        <taxon>Bacteria</taxon>
        <taxon>Bacillati</taxon>
        <taxon>Bacillota</taxon>
        <taxon>Bacilli</taxon>
        <taxon>Lactobacillales</taxon>
        <taxon>Lactobacillaceae</taxon>
        <taxon>Xylocopilactobacillus</taxon>
    </lineage>
</organism>
<dbReference type="PANTHER" id="PTHR30595:SF6">
    <property type="entry name" value="SCHLAFEN ALBA-2 DOMAIN-CONTAINING PROTEIN"/>
    <property type="match status" value="1"/>
</dbReference>
<dbReference type="RefSeq" id="WP_317635716.1">
    <property type="nucleotide sequence ID" value="NZ_AP026802.1"/>
</dbReference>
<dbReference type="Proteomes" id="UP001321861">
    <property type="component" value="Chromosome"/>
</dbReference>
<feature type="domain" description="Schlafen AlbA-2" evidence="1">
    <location>
        <begin position="14"/>
        <end position="148"/>
    </location>
</feature>
<proteinExistence type="predicted"/>
<dbReference type="PANTHER" id="PTHR30595">
    <property type="entry name" value="GLPR-RELATED TRANSCRIPTIONAL REPRESSOR"/>
    <property type="match status" value="1"/>
</dbReference>
<gene>
    <name evidence="2" type="ORF">XA3_02160</name>
</gene>